<feature type="non-terminal residue" evidence="1">
    <location>
        <position position="80"/>
    </location>
</feature>
<evidence type="ECO:0000313" key="1">
    <source>
        <dbReference type="EMBL" id="MDK4301827.1"/>
    </source>
</evidence>
<protein>
    <submittedName>
        <fullName evidence="1">Uncharacterized protein</fullName>
    </submittedName>
</protein>
<evidence type="ECO:0000313" key="2">
    <source>
        <dbReference type="Proteomes" id="UP001243856"/>
    </source>
</evidence>
<keyword evidence="2" id="KW-1185">Reference proteome</keyword>
<reference evidence="1 2" key="1">
    <citation type="submission" date="2023-05" db="EMBL/GenBank/DDBJ databases">
        <title>Metabolic capabilities are highly conserved among human nasal-associated Corynebacterium species in pangenomic analyses.</title>
        <authorList>
            <person name="Tran T.H."/>
            <person name="Roberts A.Q."/>
            <person name="Escapa I.F."/>
            <person name="Gao W."/>
            <person name="Conlan S."/>
            <person name="Kong H."/>
            <person name="Segre J.A."/>
            <person name="Kelly M.S."/>
            <person name="Lemon K.P."/>
        </authorList>
    </citation>
    <scope>NUCLEOTIDE SEQUENCE [LARGE SCALE GENOMIC DNA]</scope>
    <source>
        <strain evidence="1 2">KPL2811</strain>
    </source>
</reference>
<comment type="caution">
    <text evidence="1">The sequence shown here is derived from an EMBL/GenBank/DDBJ whole genome shotgun (WGS) entry which is preliminary data.</text>
</comment>
<sequence>MQKKDPHPTNQVSIKNNKYIDTLLSSHTTPPPCYSTPVINQVPFSKAARPTLHTKSLEHEPEHCVVHHNTANQTATQATS</sequence>
<dbReference type="RefSeq" id="WP_284576252.1">
    <property type="nucleotide sequence ID" value="NZ_JASNVE010000027.1"/>
</dbReference>
<name>A0ABT7G6L9_9CORY</name>
<dbReference type="Proteomes" id="UP001243856">
    <property type="component" value="Unassembled WGS sequence"/>
</dbReference>
<proteinExistence type="predicted"/>
<dbReference type="EMBL" id="JASNVK010000038">
    <property type="protein sequence ID" value="MDK4301827.1"/>
    <property type="molecule type" value="Genomic_DNA"/>
</dbReference>
<accession>A0ABT7G6L9</accession>
<gene>
    <name evidence="1" type="ORF">QPX45_11445</name>
</gene>
<organism evidence="1 2">
    <name type="scientific">Corynebacterium propinquum</name>
    <dbReference type="NCBI Taxonomy" id="43769"/>
    <lineage>
        <taxon>Bacteria</taxon>
        <taxon>Bacillati</taxon>
        <taxon>Actinomycetota</taxon>
        <taxon>Actinomycetes</taxon>
        <taxon>Mycobacteriales</taxon>
        <taxon>Corynebacteriaceae</taxon>
        <taxon>Corynebacterium</taxon>
    </lineage>
</organism>